<feature type="domain" description="Beta-lactamase-related" evidence="1">
    <location>
        <begin position="29"/>
        <end position="362"/>
    </location>
</feature>
<evidence type="ECO:0000313" key="2">
    <source>
        <dbReference type="EMBL" id="MDN4463143.1"/>
    </source>
</evidence>
<dbReference type="Pfam" id="PF00144">
    <property type="entry name" value="Beta-lactamase"/>
    <property type="match status" value="1"/>
</dbReference>
<comment type="caution">
    <text evidence="2">The sequence shown here is derived from an EMBL/GenBank/DDBJ whole genome shotgun (WGS) entry which is preliminary data.</text>
</comment>
<evidence type="ECO:0000313" key="3">
    <source>
        <dbReference type="Proteomes" id="UP001172731"/>
    </source>
</evidence>
<sequence>MSGSVHGWADPRLERVVERLRTHVADDPDHSFQVAAFAGGELVLDAWAGPHLGEQSLMVPYSVSKNTLGLTVGLLIERGLLDLDAPVAEVWPAFAAHGKQNVTIRQLLSHQAGLPQATPALSWDELLDDHVGAERLAASTPLWHPGSAFGYHGLTIANLVGGVVHGITGRSVRAYFEDEIRAPLGIDVHLGLPHSEHARLQPVLPMIRPVSAAASTFAPTPFTALAFQPAGPALDAGNDPRSWTYGHPSVSATVDARGLARLFAATVTGVDGVAPLLSADTVAQIGQQQVRGYDEVLGQPNRAHGIVFQKPSPGLDFGGARAFGHDGAMGALACVDPDTGISFGYTVARGPWPGGADPRAVAVARDLAPILGVSS</sequence>
<protein>
    <submittedName>
        <fullName evidence="2">Beta-lactamase family protein</fullName>
    </submittedName>
</protein>
<dbReference type="PANTHER" id="PTHR43319">
    <property type="entry name" value="BETA-LACTAMASE-RELATED"/>
    <property type="match status" value="1"/>
</dbReference>
<name>A0ABT8FP82_9MICO</name>
<dbReference type="InterPro" id="IPR052907">
    <property type="entry name" value="Beta-lactamase/esterase"/>
</dbReference>
<proteinExistence type="predicted"/>
<accession>A0ABT8FP82</accession>
<keyword evidence="3" id="KW-1185">Reference proteome</keyword>
<dbReference type="Proteomes" id="UP001172731">
    <property type="component" value="Unassembled WGS sequence"/>
</dbReference>
<evidence type="ECO:0000259" key="1">
    <source>
        <dbReference type="Pfam" id="PF00144"/>
    </source>
</evidence>
<reference evidence="2" key="1">
    <citation type="submission" date="2021-06" db="EMBL/GenBank/DDBJ databases">
        <title>Genome-based taxonomic framework of Microbacterium strains isolated from marine environment, the description of four new species and reclassification of four preexisting species.</title>
        <authorList>
            <person name="Lee S.D."/>
            <person name="Kim S.-M."/>
            <person name="Byeon Y.-S."/>
            <person name="Yang H.L."/>
            <person name="Kim I.S."/>
        </authorList>
    </citation>
    <scope>NUCLEOTIDE SEQUENCE</scope>
    <source>
        <strain evidence="2">KACC 20510</strain>
    </source>
</reference>
<dbReference type="InterPro" id="IPR001466">
    <property type="entry name" value="Beta-lactam-related"/>
</dbReference>
<dbReference type="SUPFAM" id="SSF56601">
    <property type="entry name" value="beta-lactamase/transpeptidase-like"/>
    <property type="match status" value="1"/>
</dbReference>
<dbReference type="EMBL" id="JAHWXI010000001">
    <property type="protein sequence ID" value="MDN4463143.1"/>
    <property type="molecule type" value="Genomic_DNA"/>
</dbReference>
<gene>
    <name evidence="2" type="ORF">KZC48_01820</name>
</gene>
<dbReference type="Gene3D" id="3.40.710.10">
    <property type="entry name" value="DD-peptidase/beta-lactamase superfamily"/>
    <property type="match status" value="1"/>
</dbReference>
<dbReference type="PANTHER" id="PTHR43319:SF3">
    <property type="entry name" value="BETA-LACTAMASE-RELATED DOMAIN-CONTAINING PROTEIN"/>
    <property type="match status" value="1"/>
</dbReference>
<organism evidence="2 3">
    <name type="scientific">Microbacterium aurantiacum</name>
    <dbReference type="NCBI Taxonomy" id="162393"/>
    <lineage>
        <taxon>Bacteria</taxon>
        <taxon>Bacillati</taxon>
        <taxon>Actinomycetota</taxon>
        <taxon>Actinomycetes</taxon>
        <taxon>Micrococcales</taxon>
        <taxon>Microbacteriaceae</taxon>
        <taxon>Microbacterium</taxon>
    </lineage>
</organism>
<dbReference type="InterPro" id="IPR012338">
    <property type="entry name" value="Beta-lactam/transpept-like"/>
</dbReference>